<keyword evidence="2" id="KW-1185">Reference proteome</keyword>
<dbReference type="PANTHER" id="PTHR36931">
    <property type="entry name" value="UPF0153 PROTEIN YEIW"/>
    <property type="match status" value="1"/>
</dbReference>
<dbReference type="Proteomes" id="UP000004947">
    <property type="component" value="Unassembled WGS sequence"/>
</dbReference>
<evidence type="ECO:0008006" key="3">
    <source>
        <dbReference type="Google" id="ProtNLM"/>
    </source>
</evidence>
<accession>A6DIL3</accession>
<sequence>MKEEFSCRPGCGACCTAISISAAIPGVNGVKLAGQRCPQLDEDNLCLLWDNPLRPKVCNSYQASREYCGDSNSEALKLLESLETATNG</sequence>
<dbReference type="InterPro" id="IPR005358">
    <property type="entry name" value="Puta_zinc/iron-chelating_dom"/>
</dbReference>
<dbReference type="InterPro" id="IPR052572">
    <property type="entry name" value="UPF0153_domain"/>
</dbReference>
<dbReference type="STRING" id="313628.LNTAR_10301"/>
<protein>
    <recommendedName>
        <fullName evidence="3">YkgJ family cysteine cluster protein</fullName>
    </recommendedName>
</protein>
<proteinExistence type="predicted"/>
<reference evidence="1 2" key="1">
    <citation type="journal article" date="2010" name="J. Bacteriol.">
        <title>Genome sequence of Lentisphaera araneosa HTCC2155T, the type species of the order Lentisphaerales in the phylum Lentisphaerae.</title>
        <authorList>
            <person name="Thrash J.C."/>
            <person name="Cho J.C."/>
            <person name="Vergin K.L."/>
            <person name="Morris R.M."/>
            <person name="Giovannoni S.J."/>
        </authorList>
    </citation>
    <scope>NUCLEOTIDE SEQUENCE [LARGE SCALE GENOMIC DNA]</scope>
    <source>
        <strain evidence="1 2">HTCC2155</strain>
    </source>
</reference>
<dbReference type="EMBL" id="ABCK01000005">
    <property type="protein sequence ID" value="EDM28299.1"/>
    <property type="molecule type" value="Genomic_DNA"/>
</dbReference>
<dbReference type="RefSeq" id="WP_007277744.1">
    <property type="nucleotide sequence ID" value="NZ_ABCK01000005.1"/>
</dbReference>
<evidence type="ECO:0000313" key="2">
    <source>
        <dbReference type="Proteomes" id="UP000004947"/>
    </source>
</evidence>
<name>A6DIL3_9BACT</name>
<dbReference type="AlphaFoldDB" id="A6DIL3"/>
<organism evidence="1 2">
    <name type="scientific">Lentisphaera araneosa HTCC2155</name>
    <dbReference type="NCBI Taxonomy" id="313628"/>
    <lineage>
        <taxon>Bacteria</taxon>
        <taxon>Pseudomonadati</taxon>
        <taxon>Lentisphaerota</taxon>
        <taxon>Lentisphaeria</taxon>
        <taxon>Lentisphaerales</taxon>
        <taxon>Lentisphaeraceae</taxon>
        <taxon>Lentisphaera</taxon>
    </lineage>
</organism>
<gene>
    <name evidence="1" type="ORF">LNTAR_10301</name>
</gene>
<dbReference type="Pfam" id="PF03692">
    <property type="entry name" value="CxxCxxCC"/>
    <property type="match status" value="1"/>
</dbReference>
<comment type="caution">
    <text evidence="1">The sequence shown here is derived from an EMBL/GenBank/DDBJ whole genome shotgun (WGS) entry which is preliminary data.</text>
</comment>
<evidence type="ECO:0000313" key="1">
    <source>
        <dbReference type="EMBL" id="EDM28299.1"/>
    </source>
</evidence>
<dbReference type="PANTHER" id="PTHR36931:SF1">
    <property type="entry name" value="UPF0153 PROTEIN YEIW"/>
    <property type="match status" value="1"/>
</dbReference>
<dbReference type="OrthoDB" id="9803986at2"/>